<gene>
    <name evidence="1" type="ORF">DPEC_G00071890</name>
</gene>
<evidence type="ECO:0000313" key="1">
    <source>
        <dbReference type="EMBL" id="KAJ8010140.1"/>
    </source>
</evidence>
<keyword evidence="2" id="KW-1185">Reference proteome</keyword>
<feature type="non-terminal residue" evidence="1">
    <location>
        <position position="268"/>
    </location>
</feature>
<organism evidence="1 2">
    <name type="scientific">Dallia pectoralis</name>
    <name type="common">Alaska blackfish</name>
    <dbReference type="NCBI Taxonomy" id="75939"/>
    <lineage>
        <taxon>Eukaryota</taxon>
        <taxon>Metazoa</taxon>
        <taxon>Chordata</taxon>
        <taxon>Craniata</taxon>
        <taxon>Vertebrata</taxon>
        <taxon>Euteleostomi</taxon>
        <taxon>Actinopterygii</taxon>
        <taxon>Neopterygii</taxon>
        <taxon>Teleostei</taxon>
        <taxon>Protacanthopterygii</taxon>
        <taxon>Esociformes</taxon>
        <taxon>Umbridae</taxon>
        <taxon>Dallia</taxon>
    </lineage>
</organism>
<protein>
    <submittedName>
        <fullName evidence="1">Uncharacterized protein</fullName>
    </submittedName>
</protein>
<evidence type="ECO:0000313" key="2">
    <source>
        <dbReference type="Proteomes" id="UP001157502"/>
    </source>
</evidence>
<dbReference type="Proteomes" id="UP001157502">
    <property type="component" value="Chromosome 6"/>
</dbReference>
<reference evidence="1" key="1">
    <citation type="submission" date="2021-05" db="EMBL/GenBank/DDBJ databases">
        <authorList>
            <person name="Pan Q."/>
            <person name="Jouanno E."/>
            <person name="Zahm M."/>
            <person name="Klopp C."/>
            <person name="Cabau C."/>
            <person name="Louis A."/>
            <person name="Berthelot C."/>
            <person name="Parey E."/>
            <person name="Roest Crollius H."/>
            <person name="Montfort J."/>
            <person name="Robinson-Rechavi M."/>
            <person name="Bouchez O."/>
            <person name="Lampietro C."/>
            <person name="Lopez Roques C."/>
            <person name="Donnadieu C."/>
            <person name="Postlethwait J."/>
            <person name="Bobe J."/>
            <person name="Dillon D."/>
            <person name="Chandos A."/>
            <person name="von Hippel F."/>
            <person name="Guiguen Y."/>
        </authorList>
    </citation>
    <scope>NUCLEOTIDE SEQUENCE</scope>
    <source>
        <strain evidence="1">YG-Jan2019</strain>
    </source>
</reference>
<proteinExistence type="predicted"/>
<name>A0ACC2H2Z5_DALPE</name>
<sequence>MKWNCKYCRFDTSNQQILIRHYKLKHGHYARSCPLPCIHQDCPCNFKTEIALKRHLTQHRKSFHDTVNACLKCDHCNFLEPCNVKQYFSHLRIHFDNNETVQCPFQDCSIKSVVHSSFKSHRSRKHCFSTTEHFRPELITNHAAHVCASIGDTETGDISDLDVLTLNCASGGDDSLEESLKHKLASLFLRMQTILHVSKAATQEIVEELCTIGSVSSELTKAIKTVLLKNNCTLEDSLITAITEVVETTNPLFTLLRPSYRRKNFFRN</sequence>
<comment type="caution">
    <text evidence="1">The sequence shown here is derived from an EMBL/GenBank/DDBJ whole genome shotgun (WGS) entry which is preliminary data.</text>
</comment>
<dbReference type="EMBL" id="CM055733">
    <property type="protein sequence ID" value="KAJ8010140.1"/>
    <property type="molecule type" value="Genomic_DNA"/>
</dbReference>
<accession>A0ACC2H2Z5</accession>